<dbReference type="Proteomes" id="UP000245021">
    <property type="component" value="Unassembled WGS sequence"/>
</dbReference>
<evidence type="ECO:0000256" key="3">
    <source>
        <dbReference type="ARBA" id="ARBA00022448"/>
    </source>
</evidence>
<dbReference type="PANTHER" id="PTHR34295">
    <property type="entry name" value="BIOTIN TRANSPORTER BIOY"/>
    <property type="match status" value="1"/>
</dbReference>
<reference evidence="10 11" key="1">
    <citation type="journal article" date="2018" name="Genome Announc.">
        <title>Draft Genome Sequence of Lactococcus sp. Strain NtB2 (JCM 32569), Isolated from the Gut of the Higher Termite Nasutitermes takasagoensis.</title>
        <authorList>
            <person name="Noda S."/>
            <person name="Aihara C."/>
            <person name="Yuki M."/>
            <person name="Ohkuma M."/>
        </authorList>
    </citation>
    <scope>NUCLEOTIDE SEQUENCE [LARGE SCALE GENOMIC DNA]</scope>
    <source>
        <strain evidence="10 11">NtB2</strain>
    </source>
</reference>
<keyword evidence="6 9" id="KW-1133">Transmembrane helix</keyword>
<feature type="transmembrane region" description="Helical" evidence="9">
    <location>
        <begin position="111"/>
        <end position="132"/>
    </location>
</feature>
<protein>
    <recommendedName>
        <fullName evidence="8">Biotin transporter</fullName>
    </recommendedName>
</protein>
<evidence type="ECO:0000256" key="4">
    <source>
        <dbReference type="ARBA" id="ARBA00022475"/>
    </source>
</evidence>
<comment type="caution">
    <text evidence="10">The sequence shown here is derived from an EMBL/GenBank/DDBJ whole genome shotgun (WGS) entry which is preliminary data.</text>
</comment>
<organism evidence="10 11">
    <name type="scientific">Lactococcus termiticola</name>
    <dbReference type="NCBI Taxonomy" id="2169526"/>
    <lineage>
        <taxon>Bacteria</taxon>
        <taxon>Bacillati</taxon>
        <taxon>Bacillota</taxon>
        <taxon>Bacilli</taxon>
        <taxon>Lactobacillales</taxon>
        <taxon>Streptococcaceae</taxon>
        <taxon>Lactococcus</taxon>
    </lineage>
</organism>
<feature type="transmembrane region" description="Helical" evidence="9">
    <location>
        <begin position="7"/>
        <end position="26"/>
    </location>
</feature>
<evidence type="ECO:0000256" key="7">
    <source>
        <dbReference type="ARBA" id="ARBA00023136"/>
    </source>
</evidence>
<evidence type="ECO:0000313" key="11">
    <source>
        <dbReference type="Proteomes" id="UP000245021"/>
    </source>
</evidence>
<evidence type="ECO:0000256" key="8">
    <source>
        <dbReference type="PIRNR" id="PIRNR016661"/>
    </source>
</evidence>
<evidence type="ECO:0000256" key="1">
    <source>
        <dbReference type="ARBA" id="ARBA00004651"/>
    </source>
</evidence>
<dbReference type="PIRSF" id="PIRSF016661">
    <property type="entry name" value="BioY"/>
    <property type="match status" value="1"/>
</dbReference>
<evidence type="ECO:0000313" key="10">
    <source>
        <dbReference type="EMBL" id="GBG96013.1"/>
    </source>
</evidence>
<keyword evidence="3 8" id="KW-0813">Transport</keyword>
<name>A0A2R5HD60_9LACT</name>
<evidence type="ECO:0000256" key="6">
    <source>
        <dbReference type="ARBA" id="ARBA00022989"/>
    </source>
</evidence>
<gene>
    <name evidence="10" type="primary">bioY</name>
    <name evidence="10" type="ORF">NtB2_00115</name>
</gene>
<feature type="transmembrane region" description="Helical" evidence="9">
    <location>
        <begin position="152"/>
        <end position="173"/>
    </location>
</feature>
<dbReference type="PANTHER" id="PTHR34295:SF4">
    <property type="entry name" value="BIOTIN TRANSPORTER BIOY-RELATED"/>
    <property type="match status" value="1"/>
</dbReference>
<evidence type="ECO:0000256" key="9">
    <source>
        <dbReference type="SAM" id="Phobius"/>
    </source>
</evidence>
<dbReference type="AlphaFoldDB" id="A0A2R5HD60"/>
<comment type="subcellular location">
    <subcellularLocation>
        <location evidence="1 8">Cell membrane</location>
        <topology evidence="1 8">Multi-pass membrane protein</topology>
    </subcellularLocation>
</comment>
<dbReference type="Gene3D" id="1.10.1760.20">
    <property type="match status" value="1"/>
</dbReference>
<dbReference type="GO" id="GO:0015225">
    <property type="term" value="F:biotin transmembrane transporter activity"/>
    <property type="evidence" value="ECO:0007669"/>
    <property type="project" value="UniProtKB-UniRule"/>
</dbReference>
<dbReference type="OrthoDB" id="9803495at2"/>
<evidence type="ECO:0000256" key="5">
    <source>
        <dbReference type="ARBA" id="ARBA00022692"/>
    </source>
</evidence>
<feature type="transmembrane region" description="Helical" evidence="9">
    <location>
        <begin position="81"/>
        <end position="104"/>
    </location>
</feature>
<dbReference type="InterPro" id="IPR003784">
    <property type="entry name" value="BioY"/>
</dbReference>
<feature type="transmembrane region" description="Helical" evidence="9">
    <location>
        <begin position="55"/>
        <end position="75"/>
    </location>
</feature>
<keyword evidence="11" id="KW-1185">Reference proteome</keyword>
<accession>A0A2R5HD60</accession>
<evidence type="ECO:0000256" key="2">
    <source>
        <dbReference type="ARBA" id="ARBA00010692"/>
    </source>
</evidence>
<keyword evidence="4 8" id="KW-1003">Cell membrane</keyword>
<dbReference type="Pfam" id="PF02632">
    <property type="entry name" value="BioY"/>
    <property type="match status" value="1"/>
</dbReference>
<comment type="similarity">
    <text evidence="2 8">Belongs to the BioY family.</text>
</comment>
<dbReference type="GO" id="GO:0005886">
    <property type="term" value="C:plasma membrane"/>
    <property type="evidence" value="ECO:0007669"/>
    <property type="project" value="UniProtKB-SubCell"/>
</dbReference>
<keyword evidence="5 9" id="KW-0812">Transmembrane</keyword>
<sequence>MTPSKIYPITLIALGAAILAVFSPLALPFGPVPITLQTLAVGIVASLLRPREAFLSILVYLLLGGVGLPVFSAGGSGFGVLFGPTGGFLLAFLPVGLLMSLVLTRYQHKPWLSFLINLLGFALILLIGSFWFKTYNHASWQSAFELAFLPFVPIELLKAVVSSIVSLSLLPILRRSQPYFTN</sequence>
<keyword evidence="7 8" id="KW-0472">Membrane</keyword>
<proteinExistence type="inferred from homology"/>
<dbReference type="EMBL" id="BFFO01000001">
    <property type="protein sequence ID" value="GBG96013.1"/>
    <property type="molecule type" value="Genomic_DNA"/>
</dbReference>